<evidence type="ECO:0000256" key="8">
    <source>
        <dbReference type="ARBA" id="ARBA00022989"/>
    </source>
</evidence>
<feature type="transmembrane region" description="Helical" evidence="11">
    <location>
        <begin position="12"/>
        <end position="37"/>
    </location>
</feature>
<dbReference type="PANTHER" id="PTHR45436">
    <property type="entry name" value="SENSOR HISTIDINE KINASE YKOH"/>
    <property type="match status" value="1"/>
</dbReference>
<dbReference type="EC" id="2.7.13.3" evidence="3"/>
<dbReference type="PROSITE" id="PS50109">
    <property type="entry name" value="HIS_KIN"/>
    <property type="match status" value="1"/>
</dbReference>
<dbReference type="Pfam" id="PF00512">
    <property type="entry name" value="HisKA"/>
    <property type="match status" value="1"/>
</dbReference>
<dbReference type="CDD" id="cd00075">
    <property type="entry name" value="HATPase"/>
    <property type="match status" value="1"/>
</dbReference>
<evidence type="ECO:0000256" key="10">
    <source>
        <dbReference type="ARBA" id="ARBA00023136"/>
    </source>
</evidence>
<evidence type="ECO:0000256" key="11">
    <source>
        <dbReference type="SAM" id="Phobius"/>
    </source>
</evidence>
<proteinExistence type="predicted"/>
<dbReference type="Pfam" id="PF02518">
    <property type="entry name" value="HATPase_c"/>
    <property type="match status" value="1"/>
</dbReference>
<dbReference type="EMBL" id="JWIT01000009">
    <property type="protein sequence ID" value="KJF72576.1"/>
    <property type="molecule type" value="Genomic_DNA"/>
</dbReference>
<evidence type="ECO:0000313" key="15">
    <source>
        <dbReference type="Proteomes" id="UP000032564"/>
    </source>
</evidence>
<dbReference type="Gene3D" id="1.10.287.130">
    <property type="match status" value="1"/>
</dbReference>
<comment type="caution">
    <text evidence="14">The sequence shown here is derived from an EMBL/GenBank/DDBJ whole genome shotgun (WGS) entry which is preliminary data.</text>
</comment>
<dbReference type="CDD" id="cd00082">
    <property type="entry name" value="HisKA"/>
    <property type="match status" value="1"/>
</dbReference>
<keyword evidence="15" id="KW-1185">Reference proteome</keyword>
<dbReference type="SUPFAM" id="SSF55874">
    <property type="entry name" value="ATPase domain of HSP90 chaperone/DNA topoisomerase II/histidine kinase"/>
    <property type="match status" value="1"/>
</dbReference>
<evidence type="ECO:0000256" key="5">
    <source>
        <dbReference type="ARBA" id="ARBA00022679"/>
    </source>
</evidence>
<feature type="domain" description="HAMP" evidence="13">
    <location>
        <begin position="188"/>
        <end position="239"/>
    </location>
</feature>
<evidence type="ECO:0000256" key="7">
    <source>
        <dbReference type="ARBA" id="ARBA00022777"/>
    </source>
</evidence>
<sequence>MRARDLPRSLHARIISFIAFILTTGAVVLSLAAWQYADIAAREAYDKLLIGGAIQIAENVFVQGGVVTLDPPVAALSTLSSYDQVFYRVIDPRGVTVAGYADLTSPASAAASRQNVVLNDGLYQGLPVRFATISRMVDAPDVGGWSQVVVAQTVHARAALSWDLTLKAFTIIAVMSFLALLAGAFSVRFALAPLVRIEREIAARQPDDMRPIDIVPPLEVRALVSAIDEFMRRLSERIAVMQRFIADAAHQIRTPLAALDARLELLTNDADPADHARQIEGIREKSGELARLTSQLLGHAMIIHRTESVRFDSVDLNALAKSVLAQTVPLAFEREVAVLFSPAAGGCIVQADAISICEALANLIHNALTHGAASRLGVTVGFDNGKAWIIVSDDGPGIPASEWARLCSPFQVGAADGKGSGLGLAIASDVAKGHGGSLEFGGEPGRFDVKLIFPGSH</sequence>
<dbReference type="Gene3D" id="3.30.565.10">
    <property type="entry name" value="Histidine kinase-like ATPase, C-terminal domain"/>
    <property type="match status" value="1"/>
</dbReference>
<dbReference type="SMART" id="SM00387">
    <property type="entry name" value="HATPase_c"/>
    <property type="match status" value="1"/>
</dbReference>
<evidence type="ECO:0000256" key="3">
    <source>
        <dbReference type="ARBA" id="ARBA00012438"/>
    </source>
</evidence>
<evidence type="ECO:0000256" key="1">
    <source>
        <dbReference type="ARBA" id="ARBA00000085"/>
    </source>
</evidence>
<keyword evidence="4" id="KW-0597">Phosphoprotein</keyword>
<keyword evidence="7 14" id="KW-0418">Kinase</keyword>
<dbReference type="InterPro" id="IPR003661">
    <property type="entry name" value="HisK_dim/P_dom"/>
</dbReference>
<dbReference type="GO" id="GO:0016301">
    <property type="term" value="F:kinase activity"/>
    <property type="evidence" value="ECO:0007669"/>
    <property type="project" value="UniProtKB-KW"/>
</dbReference>
<evidence type="ECO:0000256" key="2">
    <source>
        <dbReference type="ARBA" id="ARBA00004370"/>
    </source>
</evidence>
<dbReference type="InterPro" id="IPR050428">
    <property type="entry name" value="TCS_sensor_his_kinase"/>
</dbReference>
<dbReference type="PANTHER" id="PTHR45436:SF1">
    <property type="entry name" value="SENSOR PROTEIN QSEC"/>
    <property type="match status" value="1"/>
</dbReference>
<dbReference type="InterPro" id="IPR036097">
    <property type="entry name" value="HisK_dim/P_sf"/>
</dbReference>
<evidence type="ECO:0000259" key="13">
    <source>
        <dbReference type="PROSITE" id="PS50885"/>
    </source>
</evidence>
<dbReference type="InterPro" id="IPR003594">
    <property type="entry name" value="HATPase_dom"/>
</dbReference>
<evidence type="ECO:0000313" key="14">
    <source>
        <dbReference type="EMBL" id="KJF72576.1"/>
    </source>
</evidence>
<keyword evidence="9" id="KW-0902">Two-component regulatory system</keyword>
<gene>
    <name evidence="14" type="ORF">RP75_15745</name>
</gene>
<protein>
    <recommendedName>
        <fullName evidence="3">histidine kinase</fullName>
        <ecNumber evidence="3">2.7.13.3</ecNumber>
    </recommendedName>
</protein>
<dbReference type="PROSITE" id="PS50885">
    <property type="entry name" value="HAMP"/>
    <property type="match status" value="1"/>
</dbReference>
<name>A0ABR5D692_9HYPH</name>
<dbReference type="Pfam" id="PF08521">
    <property type="entry name" value="2CSK_N"/>
    <property type="match status" value="1"/>
</dbReference>
<dbReference type="SUPFAM" id="SSF47384">
    <property type="entry name" value="Homodimeric domain of signal transducing histidine kinase"/>
    <property type="match status" value="1"/>
</dbReference>
<keyword evidence="8 11" id="KW-1133">Transmembrane helix</keyword>
<dbReference type="InterPro" id="IPR003660">
    <property type="entry name" value="HAMP_dom"/>
</dbReference>
<feature type="domain" description="Histidine kinase" evidence="12">
    <location>
        <begin position="247"/>
        <end position="457"/>
    </location>
</feature>
<comment type="subcellular location">
    <subcellularLocation>
        <location evidence="2">Membrane</location>
    </subcellularLocation>
</comment>
<dbReference type="InterPro" id="IPR004358">
    <property type="entry name" value="Sig_transdc_His_kin-like_C"/>
</dbReference>
<keyword evidence="10 11" id="KW-0472">Membrane</keyword>
<evidence type="ECO:0000256" key="9">
    <source>
        <dbReference type="ARBA" id="ARBA00023012"/>
    </source>
</evidence>
<organism evidence="14 15">
    <name type="scientific">Agrobacterium arsenijevicii</name>
    <dbReference type="NCBI Taxonomy" id="1585697"/>
    <lineage>
        <taxon>Bacteria</taxon>
        <taxon>Pseudomonadati</taxon>
        <taxon>Pseudomonadota</taxon>
        <taxon>Alphaproteobacteria</taxon>
        <taxon>Hyphomicrobiales</taxon>
        <taxon>Rhizobiaceae</taxon>
        <taxon>Rhizobium/Agrobacterium group</taxon>
        <taxon>Agrobacterium</taxon>
    </lineage>
</organism>
<dbReference type="RefSeq" id="WP_045020008.1">
    <property type="nucleotide sequence ID" value="NZ_CP166105.1"/>
</dbReference>
<evidence type="ECO:0000256" key="6">
    <source>
        <dbReference type="ARBA" id="ARBA00022692"/>
    </source>
</evidence>
<dbReference type="InterPro" id="IPR013727">
    <property type="entry name" value="2CSK_N"/>
</dbReference>
<dbReference type="SMART" id="SM00388">
    <property type="entry name" value="HisKA"/>
    <property type="match status" value="1"/>
</dbReference>
<keyword evidence="5" id="KW-0808">Transferase</keyword>
<dbReference type="Proteomes" id="UP000032564">
    <property type="component" value="Unassembled WGS sequence"/>
</dbReference>
<dbReference type="InterPro" id="IPR005467">
    <property type="entry name" value="His_kinase_dom"/>
</dbReference>
<accession>A0ABR5D692</accession>
<feature type="transmembrane region" description="Helical" evidence="11">
    <location>
        <begin position="168"/>
        <end position="191"/>
    </location>
</feature>
<reference evidence="14 15" key="1">
    <citation type="submission" date="2014-12" db="EMBL/GenBank/DDBJ databases">
        <authorList>
            <person name="Kuzmanovic N."/>
            <person name="Pulawska J."/>
            <person name="Obradovic A."/>
        </authorList>
    </citation>
    <scope>NUCLEOTIDE SEQUENCE [LARGE SCALE GENOMIC DNA]</scope>
    <source>
        <strain evidence="14 15">KFB 330</strain>
    </source>
</reference>
<comment type="catalytic activity">
    <reaction evidence="1">
        <text>ATP + protein L-histidine = ADP + protein N-phospho-L-histidine.</text>
        <dbReference type="EC" id="2.7.13.3"/>
    </reaction>
</comment>
<evidence type="ECO:0000259" key="12">
    <source>
        <dbReference type="PROSITE" id="PS50109"/>
    </source>
</evidence>
<dbReference type="InterPro" id="IPR036890">
    <property type="entry name" value="HATPase_C_sf"/>
</dbReference>
<evidence type="ECO:0000256" key="4">
    <source>
        <dbReference type="ARBA" id="ARBA00022553"/>
    </source>
</evidence>
<keyword evidence="6 11" id="KW-0812">Transmembrane</keyword>
<dbReference type="PRINTS" id="PR00344">
    <property type="entry name" value="BCTRLSENSOR"/>
</dbReference>